<dbReference type="PROSITE" id="PS50883">
    <property type="entry name" value="EAL"/>
    <property type="match status" value="1"/>
</dbReference>
<dbReference type="AlphaFoldDB" id="A0A7W9VXH8"/>
<dbReference type="SMART" id="SM00052">
    <property type="entry name" value="EAL"/>
    <property type="match status" value="1"/>
</dbReference>
<dbReference type="InterPro" id="IPR050706">
    <property type="entry name" value="Cyclic-di-GMP_PDE-like"/>
</dbReference>
<dbReference type="GO" id="GO:0071111">
    <property type="term" value="F:cyclic-guanylate-specific phosphodiesterase activity"/>
    <property type="evidence" value="ECO:0007669"/>
    <property type="project" value="InterPro"/>
</dbReference>
<proteinExistence type="predicted"/>
<protein>
    <submittedName>
        <fullName evidence="2">EAL domain-containing protein (Putative c-di-GMP-specific phosphodiesterase class I)</fullName>
    </submittedName>
</protein>
<sequence length="285" mass="31337">MTSMDRRRRQVADAIFADEIGLEYAIHEDFRLRSTYQPIFEPRGRLLRMVAVEAAVEAHRRGCAVSPAEFLDTVAPCERQYVDALCRMLHLRNYRHVGVEGVKLFFNFDFAANDLDGRMVAELRQMAGRLDELGLHPARLMCEIVVSCSDDSETLDVLVQEMRAGGLGVALASFGTGNDTERLLNLVRPDLVRVDGALFALLCSYPAAGRLFGRLVSVVQDSGVKVLVEGIATPRQLQVALEAGCDLLQGSLLARPLSAGAFFDDGPLAIQHFLPSAREASEQAF</sequence>
<organism evidence="2 3">
    <name type="scientific">Aquamicrobium lusatiense</name>
    <dbReference type="NCBI Taxonomy" id="89772"/>
    <lineage>
        <taxon>Bacteria</taxon>
        <taxon>Pseudomonadati</taxon>
        <taxon>Pseudomonadota</taxon>
        <taxon>Alphaproteobacteria</taxon>
        <taxon>Hyphomicrobiales</taxon>
        <taxon>Phyllobacteriaceae</taxon>
        <taxon>Aquamicrobium</taxon>
    </lineage>
</organism>
<evidence type="ECO:0000313" key="3">
    <source>
        <dbReference type="Proteomes" id="UP000533306"/>
    </source>
</evidence>
<dbReference type="InterPro" id="IPR035919">
    <property type="entry name" value="EAL_sf"/>
</dbReference>
<dbReference type="PANTHER" id="PTHR33121:SF76">
    <property type="entry name" value="SIGNALING PROTEIN"/>
    <property type="match status" value="1"/>
</dbReference>
<dbReference type="Proteomes" id="UP000533306">
    <property type="component" value="Unassembled WGS sequence"/>
</dbReference>
<comment type="caution">
    <text evidence="2">The sequence shown here is derived from an EMBL/GenBank/DDBJ whole genome shotgun (WGS) entry which is preliminary data.</text>
</comment>
<evidence type="ECO:0000313" key="2">
    <source>
        <dbReference type="EMBL" id="MBB6014385.1"/>
    </source>
</evidence>
<gene>
    <name evidence="2" type="ORF">HNR59_003779</name>
</gene>
<feature type="domain" description="EAL" evidence="1">
    <location>
        <begin position="15"/>
        <end position="270"/>
    </location>
</feature>
<dbReference type="Gene3D" id="3.20.20.450">
    <property type="entry name" value="EAL domain"/>
    <property type="match status" value="1"/>
</dbReference>
<dbReference type="SUPFAM" id="SSF141868">
    <property type="entry name" value="EAL domain-like"/>
    <property type="match status" value="1"/>
</dbReference>
<dbReference type="PANTHER" id="PTHR33121">
    <property type="entry name" value="CYCLIC DI-GMP PHOSPHODIESTERASE PDEF"/>
    <property type="match status" value="1"/>
</dbReference>
<accession>A0A7W9VXH8</accession>
<evidence type="ECO:0000259" key="1">
    <source>
        <dbReference type="PROSITE" id="PS50883"/>
    </source>
</evidence>
<name>A0A7W9VXH8_9HYPH</name>
<dbReference type="RefSeq" id="WP_183832560.1">
    <property type="nucleotide sequence ID" value="NZ_JACHEU010000005.1"/>
</dbReference>
<keyword evidence="3" id="KW-1185">Reference proteome</keyword>
<dbReference type="Pfam" id="PF00563">
    <property type="entry name" value="EAL"/>
    <property type="match status" value="1"/>
</dbReference>
<reference evidence="2 3" key="1">
    <citation type="submission" date="2020-08" db="EMBL/GenBank/DDBJ databases">
        <title>Genomic Encyclopedia of Type Strains, Phase IV (KMG-IV): sequencing the most valuable type-strain genomes for metagenomic binning, comparative biology and taxonomic classification.</title>
        <authorList>
            <person name="Goeker M."/>
        </authorList>
    </citation>
    <scope>NUCLEOTIDE SEQUENCE [LARGE SCALE GENOMIC DNA]</scope>
    <source>
        <strain evidence="2 3">DSM 11099</strain>
    </source>
</reference>
<dbReference type="CDD" id="cd01948">
    <property type="entry name" value="EAL"/>
    <property type="match status" value="1"/>
</dbReference>
<dbReference type="EMBL" id="JACHEU010000005">
    <property type="protein sequence ID" value="MBB6014385.1"/>
    <property type="molecule type" value="Genomic_DNA"/>
</dbReference>
<dbReference type="InterPro" id="IPR001633">
    <property type="entry name" value="EAL_dom"/>
</dbReference>